<accession>A0A7W9BUJ9</accession>
<dbReference type="SUPFAM" id="SSF49899">
    <property type="entry name" value="Concanavalin A-like lectins/glucanases"/>
    <property type="match status" value="1"/>
</dbReference>
<evidence type="ECO:0000256" key="3">
    <source>
        <dbReference type="ARBA" id="ARBA00023295"/>
    </source>
</evidence>
<keyword evidence="10" id="KW-1185">Reference proteome</keyword>
<reference evidence="9 10" key="1">
    <citation type="submission" date="2020-08" db="EMBL/GenBank/DDBJ databases">
        <title>Genomic Encyclopedia of Type Strains, Phase IV (KMG-IV): sequencing the most valuable type-strain genomes for metagenomic binning, comparative biology and taxonomic classification.</title>
        <authorList>
            <person name="Goeker M."/>
        </authorList>
    </citation>
    <scope>NUCLEOTIDE SEQUENCE [LARGE SCALE GENOMIC DNA]</scope>
    <source>
        <strain evidence="9 10">DSM 103336</strain>
    </source>
</reference>
<evidence type="ECO:0000256" key="1">
    <source>
        <dbReference type="ARBA" id="ARBA00009865"/>
    </source>
</evidence>
<dbReference type="InterPro" id="IPR006710">
    <property type="entry name" value="Glyco_hydro_43"/>
</dbReference>
<dbReference type="Pfam" id="PF17851">
    <property type="entry name" value="GH43_C2"/>
    <property type="match status" value="1"/>
</dbReference>
<feature type="region of interest" description="Disordered" evidence="6">
    <location>
        <begin position="583"/>
        <end position="609"/>
    </location>
</feature>
<feature type="active site" description="Proton donor" evidence="4">
    <location>
        <position position="206"/>
    </location>
</feature>
<proteinExistence type="inferred from homology"/>
<dbReference type="InterPro" id="IPR041542">
    <property type="entry name" value="GH43_C2"/>
</dbReference>
<feature type="compositionally biased region" description="Polar residues" evidence="6">
    <location>
        <begin position="587"/>
        <end position="596"/>
    </location>
</feature>
<organism evidence="9 10">
    <name type="scientific">Sphingomonas prati</name>
    <dbReference type="NCBI Taxonomy" id="1843237"/>
    <lineage>
        <taxon>Bacteria</taxon>
        <taxon>Pseudomonadati</taxon>
        <taxon>Pseudomonadota</taxon>
        <taxon>Alphaproteobacteria</taxon>
        <taxon>Sphingomonadales</taxon>
        <taxon>Sphingomonadaceae</taxon>
        <taxon>Sphingomonas</taxon>
    </lineage>
</organism>
<evidence type="ECO:0000256" key="5">
    <source>
        <dbReference type="PIRSR" id="PIRSR606710-2"/>
    </source>
</evidence>
<dbReference type="AlphaFoldDB" id="A0A7W9BUJ9"/>
<gene>
    <name evidence="9" type="ORF">FHS99_002784</name>
</gene>
<evidence type="ECO:0000313" key="10">
    <source>
        <dbReference type="Proteomes" id="UP000546701"/>
    </source>
</evidence>
<feature type="site" description="Important for catalytic activity, responsible for pKa modulation of the active site Glu and correct orientation of both the proton donor and substrate" evidence="5">
    <location>
        <position position="157"/>
    </location>
</feature>
<name>A0A7W9BUJ9_9SPHN</name>
<dbReference type="GO" id="GO:0005975">
    <property type="term" value="P:carbohydrate metabolic process"/>
    <property type="evidence" value="ECO:0007669"/>
    <property type="project" value="InterPro"/>
</dbReference>
<evidence type="ECO:0000256" key="7">
    <source>
        <dbReference type="SAM" id="SignalP"/>
    </source>
</evidence>
<feature type="chain" id="PRO_5030686284" evidence="7">
    <location>
        <begin position="25"/>
        <end position="662"/>
    </location>
</feature>
<dbReference type="Gene3D" id="2.60.120.200">
    <property type="match status" value="1"/>
</dbReference>
<comment type="caution">
    <text evidence="9">The sequence shown here is derived from an EMBL/GenBank/DDBJ whole genome shotgun (WGS) entry which is preliminary data.</text>
</comment>
<dbReference type="Proteomes" id="UP000546701">
    <property type="component" value="Unassembled WGS sequence"/>
</dbReference>
<dbReference type="PANTHER" id="PTHR42812:SF12">
    <property type="entry name" value="BETA-XYLOSIDASE-RELATED"/>
    <property type="match status" value="1"/>
</dbReference>
<evidence type="ECO:0000256" key="2">
    <source>
        <dbReference type="ARBA" id="ARBA00022801"/>
    </source>
</evidence>
<keyword evidence="7" id="KW-0732">Signal</keyword>
<dbReference type="Gene3D" id="2.115.10.20">
    <property type="entry name" value="Glycosyl hydrolase domain, family 43"/>
    <property type="match status" value="1"/>
</dbReference>
<keyword evidence="2" id="KW-0378">Hydrolase</keyword>
<feature type="domain" description="Beta-xylosidase C-terminal Concanavalin A-like" evidence="8">
    <location>
        <begin position="356"/>
        <end position="540"/>
    </location>
</feature>
<dbReference type="GO" id="GO:0004553">
    <property type="term" value="F:hydrolase activity, hydrolyzing O-glycosyl compounds"/>
    <property type="evidence" value="ECO:0007669"/>
    <property type="project" value="InterPro"/>
</dbReference>
<dbReference type="CDD" id="cd09001">
    <property type="entry name" value="GH43_FsAxh1-like"/>
    <property type="match status" value="1"/>
</dbReference>
<dbReference type="PANTHER" id="PTHR42812">
    <property type="entry name" value="BETA-XYLOSIDASE"/>
    <property type="match status" value="1"/>
</dbReference>
<dbReference type="InterPro" id="IPR051795">
    <property type="entry name" value="Glycosyl_Hydrlase_43"/>
</dbReference>
<keyword evidence="3" id="KW-0326">Glycosidase</keyword>
<dbReference type="InterPro" id="IPR013320">
    <property type="entry name" value="ConA-like_dom_sf"/>
</dbReference>
<dbReference type="InterPro" id="IPR023296">
    <property type="entry name" value="Glyco_hydro_beta-prop_sf"/>
</dbReference>
<feature type="signal peptide" evidence="7">
    <location>
        <begin position="1"/>
        <end position="24"/>
    </location>
</feature>
<feature type="region of interest" description="Disordered" evidence="6">
    <location>
        <begin position="639"/>
        <end position="662"/>
    </location>
</feature>
<protein>
    <submittedName>
        <fullName evidence="9">Beta-xylosidase</fullName>
    </submittedName>
</protein>
<dbReference type="EMBL" id="JACIJR010000006">
    <property type="protein sequence ID" value="MBB5730286.1"/>
    <property type="molecule type" value="Genomic_DNA"/>
</dbReference>
<dbReference type="Pfam" id="PF04616">
    <property type="entry name" value="Glyco_hydro_43"/>
    <property type="match status" value="1"/>
</dbReference>
<dbReference type="SUPFAM" id="SSF75005">
    <property type="entry name" value="Arabinanase/levansucrase/invertase"/>
    <property type="match status" value="1"/>
</dbReference>
<evidence type="ECO:0000313" key="9">
    <source>
        <dbReference type="EMBL" id="MBB5730286.1"/>
    </source>
</evidence>
<comment type="similarity">
    <text evidence="1">Belongs to the glycosyl hydrolase 43 family.</text>
</comment>
<evidence type="ECO:0000259" key="8">
    <source>
        <dbReference type="Pfam" id="PF17851"/>
    </source>
</evidence>
<evidence type="ECO:0000256" key="4">
    <source>
        <dbReference type="PIRSR" id="PIRSR606710-1"/>
    </source>
</evidence>
<dbReference type="RefSeq" id="WP_198350645.1">
    <property type="nucleotide sequence ID" value="NZ_BMJP01000004.1"/>
</dbReference>
<evidence type="ECO:0000256" key="6">
    <source>
        <dbReference type="SAM" id="MobiDB-lite"/>
    </source>
</evidence>
<feature type="active site" description="Proton acceptor" evidence="4">
    <location>
        <position position="48"/>
    </location>
</feature>
<sequence length="662" mass="71996">MAYAALALMMATALLPAAATPSSAARTWTADNGNGTFTNPLFFDEFSDPDMIRVGNDFYMTGTTMHTMPGLPILHSRDLVNWTFLGYALDKLDLGPEYRLEGGKHIYGRGIWAPSLRYRNGTFYIFSNVNGQNTQRFTATNPRGPWTRTSMKRSFHDLSVLFDDDGKAYVIWGYQDIHMAQLDASLTDIVPGTERIVIPKGAGMGEGSHFYKFDGRYYITSAEYAVRFRMPAARASSPFGPYEVNPEISADEEFGETAGWRVAGNKEPLKLRGPDPKARGGLAMHQGGVIQTPAGEWWGWSMFEGNSVGRLTALSPVTWKDGWPYFGLPGNLGRSPRTWVKPRLPASPDHAPYQRSDSFAGPALGPIWQWNHVPVAANWSLTARPGALRLTTLPAPGFLQARNTLTQRAIGPQSTPVVELDVAGLRAGDVAGLALLNRPFATIGVERSAKGLELVMTDELAGTLRRPLTATHLWLRATADLAHDRAQFGVSTDGRRFTDFGTPVTMPFQLLTFQGVRYALFAYNSAGTPGGHADFLDFKVTEGHPESRPDIPYARTIRLTPIGKPAAPALAGLRVDRHPLGRVSLTRGGQSLTTAPDGSAAMRPTDGGPAQQYQWMESLSGGAVLMSLVTNRYLHVANGGTLRADSPGPSADNADGSRFLVQ</sequence>